<dbReference type="Pfam" id="PF22618">
    <property type="entry name" value="RskA_N"/>
    <property type="match status" value="1"/>
</dbReference>
<keyword evidence="7 12" id="KW-0472">Membrane</keyword>
<sequence length="243" mass="25351">MNDDAHTLTGAYALDALDDIERARAERHLRDCPSCAAEAAELRATAARLADASATAPPPGLRERVLREVAGTRQLPPRTAREPLRETPAARRWRVRTAVAVAAVILALGTAAGTWAIQEDRVRDAREQAEQLRGERERVAAVLAAPDAATSTVPAGDGGQMVVVSSRSLDAVVVTRVGMPALAADRAYQLWLDIGGRMVSAGLMPGATALVEGIAPASRVALSTEPAGGSPVPTHPVGIATLK</sequence>
<evidence type="ECO:0000256" key="12">
    <source>
        <dbReference type="SAM" id="Phobius"/>
    </source>
</evidence>
<evidence type="ECO:0000256" key="8">
    <source>
        <dbReference type="ARBA" id="ARBA00023163"/>
    </source>
</evidence>
<dbReference type="PANTHER" id="PTHR37461">
    <property type="entry name" value="ANTI-SIGMA-K FACTOR RSKA"/>
    <property type="match status" value="1"/>
</dbReference>
<reference evidence="15" key="1">
    <citation type="submission" date="2023-03" db="EMBL/GenBank/DDBJ databases">
        <title>Actinorhabdospora filicis NBRC 111898.</title>
        <authorList>
            <person name="Ichikawa N."/>
            <person name="Sato H."/>
            <person name="Tonouchi N."/>
        </authorList>
    </citation>
    <scope>NUCLEOTIDE SEQUENCE</scope>
    <source>
        <strain evidence="15">NBRC 111898</strain>
    </source>
</reference>
<evidence type="ECO:0000313" key="15">
    <source>
        <dbReference type="EMBL" id="GLZ81463.1"/>
    </source>
</evidence>
<evidence type="ECO:0000256" key="9">
    <source>
        <dbReference type="ARBA" id="ARBA00029829"/>
    </source>
</evidence>
<dbReference type="GO" id="GO:0005886">
    <property type="term" value="C:plasma membrane"/>
    <property type="evidence" value="ECO:0007669"/>
    <property type="project" value="UniProtKB-SubCell"/>
</dbReference>
<keyword evidence="6" id="KW-0805">Transcription regulation</keyword>
<keyword evidence="3" id="KW-1003">Cell membrane</keyword>
<dbReference type="GO" id="GO:0006417">
    <property type="term" value="P:regulation of translation"/>
    <property type="evidence" value="ECO:0007669"/>
    <property type="project" value="TreeGrafter"/>
</dbReference>
<evidence type="ECO:0000256" key="5">
    <source>
        <dbReference type="ARBA" id="ARBA00022989"/>
    </source>
</evidence>
<evidence type="ECO:0000313" key="16">
    <source>
        <dbReference type="Proteomes" id="UP001165079"/>
    </source>
</evidence>
<evidence type="ECO:0000256" key="11">
    <source>
        <dbReference type="SAM" id="Coils"/>
    </source>
</evidence>
<evidence type="ECO:0000256" key="2">
    <source>
        <dbReference type="ARBA" id="ARBA00004236"/>
    </source>
</evidence>
<evidence type="ECO:0000259" key="14">
    <source>
        <dbReference type="Pfam" id="PF22618"/>
    </source>
</evidence>
<dbReference type="InterPro" id="IPR041916">
    <property type="entry name" value="Anti_sigma_zinc_sf"/>
</dbReference>
<evidence type="ECO:0000256" key="4">
    <source>
        <dbReference type="ARBA" id="ARBA00022692"/>
    </source>
</evidence>
<dbReference type="Proteomes" id="UP001165079">
    <property type="component" value="Unassembled WGS sequence"/>
</dbReference>
<dbReference type="EMBL" id="BSTX01000006">
    <property type="protein sequence ID" value="GLZ81463.1"/>
    <property type="molecule type" value="Genomic_DNA"/>
</dbReference>
<evidence type="ECO:0000256" key="1">
    <source>
        <dbReference type="ARBA" id="ARBA00004167"/>
    </source>
</evidence>
<keyword evidence="8" id="KW-0804">Transcription</keyword>
<comment type="caution">
    <text evidence="15">The sequence shown here is derived from an EMBL/GenBank/DDBJ whole genome shotgun (WGS) entry which is preliminary data.</text>
</comment>
<dbReference type="InterPro" id="IPR018764">
    <property type="entry name" value="RskA_C"/>
</dbReference>
<feature type="coiled-coil region" evidence="11">
    <location>
        <begin position="115"/>
        <end position="142"/>
    </location>
</feature>
<dbReference type="InterPro" id="IPR051474">
    <property type="entry name" value="Anti-sigma-K/W_factor"/>
</dbReference>
<feature type="domain" description="Anti-sigma K factor RskA C-terminal" evidence="13">
    <location>
        <begin position="97"/>
        <end position="236"/>
    </location>
</feature>
<organism evidence="15 16">
    <name type="scientific">Actinorhabdospora filicis</name>
    <dbReference type="NCBI Taxonomy" id="1785913"/>
    <lineage>
        <taxon>Bacteria</taxon>
        <taxon>Bacillati</taxon>
        <taxon>Actinomycetota</taxon>
        <taxon>Actinomycetes</taxon>
        <taxon>Micromonosporales</taxon>
        <taxon>Micromonosporaceae</taxon>
        <taxon>Actinorhabdospora</taxon>
    </lineage>
</organism>
<name>A0A9W6SSW4_9ACTN</name>
<gene>
    <name evidence="15" type="ORF">Afil01_62700</name>
</gene>
<dbReference type="InterPro" id="IPR053877">
    <property type="entry name" value="RskA_N"/>
</dbReference>
<keyword evidence="4 12" id="KW-0812">Transmembrane</keyword>
<comment type="subcellular location">
    <subcellularLocation>
        <location evidence="2">Cell membrane</location>
    </subcellularLocation>
    <subcellularLocation>
        <location evidence="1">Membrane</location>
        <topology evidence="1">Single-pass membrane protein</topology>
    </subcellularLocation>
</comment>
<proteinExistence type="predicted"/>
<dbReference type="GO" id="GO:0016989">
    <property type="term" value="F:sigma factor antagonist activity"/>
    <property type="evidence" value="ECO:0007669"/>
    <property type="project" value="TreeGrafter"/>
</dbReference>
<evidence type="ECO:0000256" key="6">
    <source>
        <dbReference type="ARBA" id="ARBA00023015"/>
    </source>
</evidence>
<evidence type="ECO:0000256" key="3">
    <source>
        <dbReference type="ARBA" id="ARBA00022475"/>
    </source>
</evidence>
<protein>
    <recommendedName>
        <fullName evidence="10">Regulator of SigK</fullName>
    </recommendedName>
    <alternativeName>
        <fullName evidence="9">Sigma-K anti-sigma factor RskA</fullName>
    </alternativeName>
</protein>
<evidence type="ECO:0000259" key="13">
    <source>
        <dbReference type="Pfam" id="PF10099"/>
    </source>
</evidence>
<feature type="transmembrane region" description="Helical" evidence="12">
    <location>
        <begin position="98"/>
        <end position="117"/>
    </location>
</feature>
<keyword evidence="5 12" id="KW-1133">Transmembrane helix</keyword>
<accession>A0A9W6SSW4</accession>
<evidence type="ECO:0000256" key="10">
    <source>
        <dbReference type="ARBA" id="ARBA00030803"/>
    </source>
</evidence>
<keyword evidence="16" id="KW-1185">Reference proteome</keyword>
<evidence type="ECO:0000256" key="7">
    <source>
        <dbReference type="ARBA" id="ARBA00023136"/>
    </source>
</evidence>
<dbReference type="Pfam" id="PF10099">
    <property type="entry name" value="RskA_C"/>
    <property type="match status" value="1"/>
</dbReference>
<keyword evidence="11" id="KW-0175">Coiled coil</keyword>
<dbReference type="Gene3D" id="1.10.10.1320">
    <property type="entry name" value="Anti-sigma factor, zinc-finger domain"/>
    <property type="match status" value="1"/>
</dbReference>
<dbReference type="RefSeq" id="WP_285666939.1">
    <property type="nucleotide sequence ID" value="NZ_BSTX01000006.1"/>
</dbReference>
<dbReference type="PANTHER" id="PTHR37461:SF1">
    <property type="entry name" value="ANTI-SIGMA-K FACTOR RSKA"/>
    <property type="match status" value="1"/>
</dbReference>
<dbReference type="AlphaFoldDB" id="A0A9W6SSW4"/>
<feature type="domain" description="Anti-sigma-K factor RskA N-terminal" evidence="14">
    <location>
        <begin position="6"/>
        <end position="39"/>
    </location>
</feature>